<keyword evidence="5" id="KW-0677">Repeat</keyword>
<dbReference type="InterPro" id="IPR018108">
    <property type="entry name" value="MCP_transmembrane"/>
</dbReference>
<evidence type="ECO:0000256" key="2">
    <source>
        <dbReference type="ARBA" id="ARBA00006375"/>
    </source>
</evidence>
<comment type="similarity">
    <text evidence="2 10">Belongs to the mitochondrial carrier (TC 2.A.29) family.</text>
</comment>
<evidence type="ECO:0000256" key="5">
    <source>
        <dbReference type="ARBA" id="ARBA00022737"/>
    </source>
</evidence>
<keyword evidence="3 10" id="KW-0813">Transport</keyword>
<dbReference type="Pfam" id="PF00153">
    <property type="entry name" value="Mito_carr"/>
    <property type="match status" value="3"/>
</dbReference>
<name>A0ABD3SD21_9STRA</name>
<evidence type="ECO:0000256" key="7">
    <source>
        <dbReference type="ARBA" id="ARBA00023128"/>
    </source>
</evidence>
<reference evidence="11 12" key="1">
    <citation type="submission" date="2024-10" db="EMBL/GenBank/DDBJ databases">
        <title>Updated reference genomes for cyclostephanoid diatoms.</title>
        <authorList>
            <person name="Roberts W.R."/>
            <person name="Alverson A.J."/>
        </authorList>
    </citation>
    <scope>NUCLEOTIDE SEQUENCE [LARGE SCALE GENOMIC DNA]</scope>
    <source>
        <strain evidence="11 12">AJA228-03</strain>
    </source>
</reference>
<dbReference type="PRINTS" id="PR00926">
    <property type="entry name" value="MITOCARRIER"/>
</dbReference>
<accession>A0ABD3SD21</accession>
<evidence type="ECO:0000313" key="11">
    <source>
        <dbReference type="EMBL" id="KAL3822280.1"/>
    </source>
</evidence>
<dbReference type="GO" id="GO:0031966">
    <property type="term" value="C:mitochondrial membrane"/>
    <property type="evidence" value="ECO:0007669"/>
    <property type="project" value="UniProtKB-SubCell"/>
</dbReference>
<evidence type="ECO:0000256" key="4">
    <source>
        <dbReference type="ARBA" id="ARBA00022692"/>
    </source>
</evidence>
<dbReference type="InterPro" id="IPR023395">
    <property type="entry name" value="MCP_dom_sf"/>
</dbReference>
<comment type="caution">
    <text evidence="11">The sequence shown here is derived from an EMBL/GenBank/DDBJ whole genome shotgun (WGS) entry which is preliminary data.</text>
</comment>
<dbReference type="Proteomes" id="UP001530377">
    <property type="component" value="Unassembled WGS sequence"/>
</dbReference>
<dbReference type="InterPro" id="IPR002067">
    <property type="entry name" value="MCP"/>
</dbReference>
<evidence type="ECO:0000256" key="1">
    <source>
        <dbReference type="ARBA" id="ARBA00004225"/>
    </source>
</evidence>
<dbReference type="PANTHER" id="PTHR45624">
    <property type="entry name" value="MITOCHONDRIAL BASIC AMINO ACIDS TRANSPORTER-RELATED"/>
    <property type="match status" value="1"/>
</dbReference>
<protein>
    <recommendedName>
        <fullName evidence="13">Mitochondrial carrier protein</fullName>
    </recommendedName>
</protein>
<dbReference type="SUPFAM" id="SSF103506">
    <property type="entry name" value="Mitochondrial carrier"/>
    <property type="match status" value="1"/>
</dbReference>
<feature type="repeat" description="Solcar" evidence="9">
    <location>
        <begin position="112"/>
        <end position="194"/>
    </location>
</feature>
<comment type="subcellular location">
    <subcellularLocation>
        <location evidence="1">Mitochondrion membrane</location>
        <topology evidence="1">Multi-pass membrane protein</topology>
    </subcellularLocation>
</comment>
<dbReference type="PROSITE" id="PS50920">
    <property type="entry name" value="SOLCAR"/>
    <property type="match status" value="3"/>
</dbReference>
<evidence type="ECO:0000256" key="3">
    <source>
        <dbReference type="ARBA" id="ARBA00022448"/>
    </source>
</evidence>
<keyword evidence="4 9" id="KW-0812">Transmembrane</keyword>
<sequence length="298" mass="31141">MPAEEALVDFLSGWISGGVSVLACQPIDTVLTRMQANAVIQPAGVDKIAPRAGVVGVNILRGMVSNFGYTSLWRGSSPMIGAVPVQNALLMTGYGAGKRWSESPSGSSEGSNLLLSVFVGGCTGGVLQSFIMSPVELVKVIQQVVGESTTSATATVCRGVFSSTGAWKGLGATLLRDGIPHGVWFASYEYAKKKLSDYRLENCGEIQVENNVATPMLSGAFAACTAWGVGYPFDLIKTRIQAGAGTGIFATGKLLIAESDGRVVQGLYKGFSLKLLRAIPASAIGFLTYEYAGKHLGS</sequence>
<evidence type="ECO:0000256" key="8">
    <source>
        <dbReference type="ARBA" id="ARBA00023136"/>
    </source>
</evidence>
<dbReference type="PANTHER" id="PTHR45624:SF4">
    <property type="entry name" value="CONGESTED-LIKE TRACHEA PROTEIN-RELATED"/>
    <property type="match status" value="1"/>
</dbReference>
<gene>
    <name evidence="11" type="ORF">ACHAXA_005913</name>
</gene>
<keyword evidence="7" id="KW-0496">Mitochondrion</keyword>
<proteinExistence type="inferred from homology"/>
<keyword evidence="8 9" id="KW-0472">Membrane</keyword>
<organism evidence="11 12">
    <name type="scientific">Cyclostephanos tholiformis</name>
    <dbReference type="NCBI Taxonomy" id="382380"/>
    <lineage>
        <taxon>Eukaryota</taxon>
        <taxon>Sar</taxon>
        <taxon>Stramenopiles</taxon>
        <taxon>Ochrophyta</taxon>
        <taxon>Bacillariophyta</taxon>
        <taxon>Coscinodiscophyceae</taxon>
        <taxon>Thalassiosirophycidae</taxon>
        <taxon>Stephanodiscales</taxon>
        <taxon>Stephanodiscaceae</taxon>
        <taxon>Cyclostephanos</taxon>
    </lineage>
</organism>
<evidence type="ECO:0000256" key="10">
    <source>
        <dbReference type="RuleBase" id="RU000488"/>
    </source>
</evidence>
<dbReference type="Gene3D" id="1.50.40.10">
    <property type="entry name" value="Mitochondrial carrier domain"/>
    <property type="match status" value="2"/>
</dbReference>
<dbReference type="EMBL" id="JALLPB020000070">
    <property type="protein sequence ID" value="KAL3822280.1"/>
    <property type="molecule type" value="Genomic_DNA"/>
</dbReference>
<evidence type="ECO:0000256" key="6">
    <source>
        <dbReference type="ARBA" id="ARBA00022989"/>
    </source>
</evidence>
<dbReference type="AlphaFoldDB" id="A0ABD3SD21"/>
<feature type="repeat" description="Solcar" evidence="9">
    <location>
        <begin position="210"/>
        <end position="295"/>
    </location>
</feature>
<keyword evidence="6" id="KW-1133">Transmembrane helix</keyword>
<keyword evidence="12" id="KW-1185">Reference proteome</keyword>
<feature type="repeat" description="Solcar" evidence="9">
    <location>
        <begin position="4"/>
        <end position="100"/>
    </location>
</feature>
<dbReference type="InterPro" id="IPR050567">
    <property type="entry name" value="Mitochondrial_Carrier"/>
</dbReference>
<evidence type="ECO:0000256" key="9">
    <source>
        <dbReference type="PROSITE-ProRule" id="PRU00282"/>
    </source>
</evidence>
<evidence type="ECO:0000313" key="12">
    <source>
        <dbReference type="Proteomes" id="UP001530377"/>
    </source>
</evidence>
<evidence type="ECO:0008006" key="13">
    <source>
        <dbReference type="Google" id="ProtNLM"/>
    </source>
</evidence>